<sequence length="318" mass="34843">MKRWRSTVLSAFLVSVLSVFLFLPTGFAGTLSSSLLASYQQGDKILSDTPTYNWWYGCSPTSAGMMVGYYDRKGYAGLSYSNLVKNGVAEKTTYPSTEGSWDYLAQSAIASKAHVDAFYRNGYLGSGDDIARVGSFDSLADFMGTNQDAHGNSNGSTTFYYWTNGAAFTAQDALDYGFQDDDGMYGIMEYLQYSGYDVPSLTSIYTQAIYSSTALNGFTFDQYKAEIDAGRVVMIQVEGHSMFGYGYGDNGLIYFNDTWTDQENSMTWGGSYAGMQQWGVVCFELTGGSAVPLPPSILLLGFGLAGIGGFRFRNLRRK</sequence>
<feature type="transmembrane region" description="Helical" evidence="1">
    <location>
        <begin position="293"/>
        <end position="312"/>
    </location>
</feature>
<keyword evidence="1" id="KW-1133">Transmembrane helix</keyword>
<dbReference type="OrthoDB" id="5432800at2"/>
<dbReference type="Proteomes" id="UP000198744">
    <property type="component" value="Unassembled WGS sequence"/>
</dbReference>
<dbReference type="STRING" id="43775.SAMN04489760_11446"/>
<keyword evidence="1" id="KW-0472">Membrane</keyword>
<proteinExistence type="predicted"/>
<keyword evidence="1" id="KW-0812">Transmembrane</keyword>
<gene>
    <name evidence="2" type="ORF">SAMN04489760_11446</name>
</gene>
<accession>A0A1H7Y7V9</accession>
<organism evidence="2 3">
    <name type="scientific">Syntrophus gentianae</name>
    <dbReference type="NCBI Taxonomy" id="43775"/>
    <lineage>
        <taxon>Bacteria</taxon>
        <taxon>Pseudomonadati</taxon>
        <taxon>Thermodesulfobacteriota</taxon>
        <taxon>Syntrophia</taxon>
        <taxon>Syntrophales</taxon>
        <taxon>Syntrophaceae</taxon>
        <taxon>Syntrophus</taxon>
    </lineage>
</organism>
<name>A0A1H7Y7V9_9BACT</name>
<evidence type="ECO:0000313" key="3">
    <source>
        <dbReference type="Proteomes" id="UP000198744"/>
    </source>
</evidence>
<evidence type="ECO:0000256" key="1">
    <source>
        <dbReference type="SAM" id="Phobius"/>
    </source>
</evidence>
<dbReference type="EMBL" id="FOBS01000014">
    <property type="protein sequence ID" value="SEM41279.1"/>
    <property type="molecule type" value="Genomic_DNA"/>
</dbReference>
<reference evidence="2 3" key="1">
    <citation type="submission" date="2016-10" db="EMBL/GenBank/DDBJ databases">
        <authorList>
            <person name="de Groot N.N."/>
        </authorList>
    </citation>
    <scope>NUCLEOTIDE SEQUENCE [LARGE SCALE GENOMIC DNA]</scope>
    <source>
        <strain evidence="2 3">DSM 8423</strain>
    </source>
</reference>
<keyword evidence="3" id="KW-1185">Reference proteome</keyword>
<evidence type="ECO:0000313" key="2">
    <source>
        <dbReference type="EMBL" id="SEM41279.1"/>
    </source>
</evidence>
<dbReference type="RefSeq" id="WP_093883643.1">
    <property type="nucleotide sequence ID" value="NZ_FOBS01000014.1"/>
</dbReference>
<dbReference type="AlphaFoldDB" id="A0A1H7Y7V9"/>
<protein>
    <submittedName>
        <fullName evidence="2">Uncharacterized protein</fullName>
    </submittedName>
</protein>